<dbReference type="InterPro" id="IPR011016">
    <property type="entry name" value="Znf_RING-CH"/>
</dbReference>
<accession>A0ABP1BMQ7</accession>
<feature type="region of interest" description="Disordered" evidence="4">
    <location>
        <begin position="18"/>
        <end position="85"/>
    </location>
</feature>
<dbReference type="EMBL" id="OZ023706">
    <property type="protein sequence ID" value="CAK9877055.1"/>
    <property type="molecule type" value="Genomic_DNA"/>
</dbReference>
<dbReference type="SMART" id="SM00744">
    <property type="entry name" value="RINGv"/>
    <property type="match status" value="1"/>
</dbReference>
<feature type="compositionally biased region" description="Polar residues" evidence="4">
    <location>
        <begin position="54"/>
        <end position="74"/>
    </location>
</feature>
<dbReference type="Gene3D" id="3.30.40.10">
    <property type="entry name" value="Zinc/RING finger domain, C3HC4 (zinc finger)"/>
    <property type="match status" value="1"/>
</dbReference>
<name>A0ABP1BMQ7_9BRYO</name>
<sequence>MQASPKAPFLLHGLQAHEDAGGTTSMDLSHLVESGSSGRSCRRSRGDVEPALGVSSTAAPGDTEYSSTSLQYAGQQLGKRDESSSTIAASFADRLGSSVDHSPPADDMGAAGTLYPAKVDRILSEAETRAAEDPLPDTGLSVSDPSQPKKLQLQKNMDPQGLDPDIEMGLTTVRGKIHSEALDTSSADADVVCERICRVCHVDLYAPGTGEPMELGCACKQDLALCHRPCAEEWFKVRGNRSCEICGQTVQSLLQPATDQPEAVASGSSSQARLDAAAVTADGGNNGASGLPRTSGGGRLRQVLCQRKAVRNFLLATLVGSKSVPPVLKTGKQGGAVVAAGSHPRTHEVKSVNMGLSPLRPAVGLINSTPLRIPKGSFIHR</sequence>
<keyword evidence="7" id="KW-1185">Reference proteome</keyword>
<dbReference type="PANTHER" id="PTHR46214">
    <property type="entry name" value="ZINC FINGER, RING-CH-TYPE"/>
    <property type="match status" value="1"/>
</dbReference>
<evidence type="ECO:0000256" key="1">
    <source>
        <dbReference type="ARBA" id="ARBA00022723"/>
    </source>
</evidence>
<dbReference type="Proteomes" id="UP001497522">
    <property type="component" value="Chromosome 5"/>
</dbReference>
<keyword evidence="3" id="KW-0862">Zinc</keyword>
<evidence type="ECO:0000256" key="4">
    <source>
        <dbReference type="SAM" id="MobiDB-lite"/>
    </source>
</evidence>
<dbReference type="CDD" id="cd16495">
    <property type="entry name" value="RING_CH-C4HC3_MARCH"/>
    <property type="match status" value="1"/>
</dbReference>
<reference evidence="6" key="1">
    <citation type="submission" date="2024-03" db="EMBL/GenBank/DDBJ databases">
        <authorList>
            <consortium name="ELIXIR-Norway"/>
            <consortium name="Elixir Norway"/>
        </authorList>
    </citation>
    <scope>NUCLEOTIDE SEQUENCE</scope>
</reference>
<feature type="domain" description="RING-CH-type" evidence="5">
    <location>
        <begin position="189"/>
        <end position="253"/>
    </location>
</feature>
<organism evidence="6 7">
    <name type="scientific">Sphagnum jensenii</name>
    <dbReference type="NCBI Taxonomy" id="128206"/>
    <lineage>
        <taxon>Eukaryota</taxon>
        <taxon>Viridiplantae</taxon>
        <taxon>Streptophyta</taxon>
        <taxon>Embryophyta</taxon>
        <taxon>Bryophyta</taxon>
        <taxon>Sphagnophytina</taxon>
        <taxon>Sphagnopsida</taxon>
        <taxon>Sphagnales</taxon>
        <taxon>Sphagnaceae</taxon>
        <taxon>Sphagnum</taxon>
    </lineage>
</organism>
<dbReference type="Pfam" id="PF12906">
    <property type="entry name" value="RINGv"/>
    <property type="match status" value="1"/>
</dbReference>
<evidence type="ECO:0000256" key="3">
    <source>
        <dbReference type="ARBA" id="ARBA00022833"/>
    </source>
</evidence>
<protein>
    <recommendedName>
        <fullName evidence="5">RING-CH-type domain-containing protein</fullName>
    </recommendedName>
</protein>
<gene>
    <name evidence="6" type="ORF">CSSPJE1EN2_LOCUS19097</name>
</gene>
<evidence type="ECO:0000259" key="5">
    <source>
        <dbReference type="PROSITE" id="PS51292"/>
    </source>
</evidence>
<dbReference type="SUPFAM" id="SSF57850">
    <property type="entry name" value="RING/U-box"/>
    <property type="match status" value="1"/>
</dbReference>
<proteinExistence type="predicted"/>
<evidence type="ECO:0000313" key="7">
    <source>
        <dbReference type="Proteomes" id="UP001497522"/>
    </source>
</evidence>
<evidence type="ECO:0000313" key="6">
    <source>
        <dbReference type="EMBL" id="CAK9877055.1"/>
    </source>
</evidence>
<keyword evidence="2" id="KW-0863">Zinc-finger</keyword>
<evidence type="ECO:0000256" key="2">
    <source>
        <dbReference type="ARBA" id="ARBA00022771"/>
    </source>
</evidence>
<dbReference type="InterPro" id="IPR013083">
    <property type="entry name" value="Znf_RING/FYVE/PHD"/>
</dbReference>
<dbReference type="PROSITE" id="PS51292">
    <property type="entry name" value="ZF_RING_CH"/>
    <property type="match status" value="1"/>
</dbReference>
<dbReference type="PANTHER" id="PTHR46214:SF8">
    <property type="entry name" value="RING_FYVE_PHD ZINC FINGER SUPERFAMILY PROTEIN"/>
    <property type="match status" value="1"/>
</dbReference>
<keyword evidence="1" id="KW-0479">Metal-binding</keyword>